<comment type="caution">
    <text evidence="6">The sequence shown here is derived from an EMBL/GenBank/DDBJ whole genome shotgun (WGS) entry which is preliminary data.</text>
</comment>
<evidence type="ECO:0000259" key="5">
    <source>
        <dbReference type="Pfam" id="PF00890"/>
    </source>
</evidence>
<dbReference type="PRINTS" id="PR00411">
    <property type="entry name" value="PNDRDTASEI"/>
</dbReference>
<dbReference type="Pfam" id="PF00890">
    <property type="entry name" value="FAD_binding_2"/>
    <property type="match status" value="1"/>
</dbReference>
<keyword evidence="4" id="KW-0560">Oxidoreductase</keyword>
<evidence type="ECO:0000256" key="4">
    <source>
        <dbReference type="ARBA" id="ARBA00023002"/>
    </source>
</evidence>
<accession>A0A9P4M3D6</accession>
<dbReference type="PANTHER" id="PTHR43400">
    <property type="entry name" value="FUMARATE REDUCTASE"/>
    <property type="match status" value="1"/>
</dbReference>
<proteinExistence type="predicted"/>
<dbReference type="Proteomes" id="UP000799772">
    <property type="component" value="Unassembled WGS sequence"/>
</dbReference>
<evidence type="ECO:0000256" key="1">
    <source>
        <dbReference type="ARBA" id="ARBA00001974"/>
    </source>
</evidence>
<dbReference type="Gene3D" id="3.90.700.10">
    <property type="entry name" value="Succinate dehydrogenase/fumarate reductase flavoprotein, catalytic domain"/>
    <property type="match status" value="1"/>
</dbReference>
<feature type="domain" description="FAD-dependent oxidoreductase 2 FAD-binding" evidence="5">
    <location>
        <begin position="7"/>
        <end position="496"/>
    </location>
</feature>
<keyword evidence="2" id="KW-0285">Flavoprotein</keyword>
<gene>
    <name evidence="6" type="ORF">NA57DRAFT_59596</name>
</gene>
<name>A0A9P4M3D6_9PEZI</name>
<sequence>MPVETFDVIVVGSGNAGFSAASSAAESGAKKVLLLEKSPESWEGGNSTFTAGAYRTVFHGLQDVLSLNPTNVPADVRNRIDMDPYEEKDFMADLKRVTNGRSHPELGSALIKESNATTKWLARNGIKFQLSFNRQAYEINGRFKFWGGMVLMVEDHGKGLIAQHKANVKRRGVAIRYDSPVVSLLTDKSGSVTGVTVRRSNNTTYDVKARGGVILCAGGFESNPSMRAQYLGPNWDLAYVRGTPYNTGDLLKVAINDLGAKPAGNWSGCHSTCWDANAPTDVGNQVLTNQYTKSGYPLGLMFNTDGDRFVDEGQDMRNYTYAKFGRAILQQPDGVAFQVWDADGAKWLRKEEYADDVVERISAPTIEELAQKLVSKGLKRPQALVQNVHEYNDALNAFHQENPNAVFDPSKKDGVSTRSSRGGLTLDKTNWALPVSRGPFLAVKVTCGITFTFGGLAADPASAGVIAATTDKPIPGLYVAGEMLGGLFYGNYPGGSGLTAGAVFGRKAGSAAAKRANSVDAMNTPVAARL</sequence>
<dbReference type="InterPro" id="IPR036188">
    <property type="entry name" value="FAD/NAD-bd_sf"/>
</dbReference>
<keyword evidence="7" id="KW-1185">Reference proteome</keyword>
<keyword evidence="3" id="KW-0274">FAD</keyword>
<dbReference type="EMBL" id="ML978131">
    <property type="protein sequence ID" value="KAF2095608.1"/>
    <property type="molecule type" value="Genomic_DNA"/>
</dbReference>
<evidence type="ECO:0000313" key="6">
    <source>
        <dbReference type="EMBL" id="KAF2095608.1"/>
    </source>
</evidence>
<dbReference type="SUPFAM" id="SSF56425">
    <property type="entry name" value="Succinate dehydrogenase/fumarate reductase flavoprotein, catalytic domain"/>
    <property type="match status" value="1"/>
</dbReference>
<dbReference type="SUPFAM" id="SSF51905">
    <property type="entry name" value="FAD/NAD(P)-binding domain"/>
    <property type="match status" value="1"/>
</dbReference>
<dbReference type="InterPro" id="IPR050315">
    <property type="entry name" value="FAD-oxidoreductase_2"/>
</dbReference>
<comment type="cofactor">
    <cofactor evidence="1">
        <name>FAD</name>
        <dbReference type="ChEBI" id="CHEBI:57692"/>
    </cofactor>
</comment>
<dbReference type="Gene3D" id="3.50.50.60">
    <property type="entry name" value="FAD/NAD(P)-binding domain"/>
    <property type="match status" value="1"/>
</dbReference>
<organism evidence="6 7">
    <name type="scientific">Rhizodiscina lignyota</name>
    <dbReference type="NCBI Taxonomy" id="1504668"/>
    <lineage>
        <taxon>Eukaryota</taxon>
        <taxon>Fungi</taxon>
        <taxon>Dikarya</taxon>
        <taxon>Ascomycota</taxon>
        <taxon>Pezizomycotina</taxon>
        <taxon>Dothideomycetes</taxon>
        <taxon>Pleosporomycetidae</taxon>
        <taxon>Aulographales</taxon>
        <taxon>Rhizodiscinaceae</taxon>
        <taxon>Rhizodiscina</taxon>
    </lineage>
</organism>
<dbReference type="InterPro" id="IPR027477">
    <property type="entry name" value="Succ_DH/fumarate_Rdtase_cat_sf"/>
</dbReference>
<reference evidence="6" key="1">
    <citation type="journal article" date="2020" name="Stud. Mycol.">
        <title>101 Dothideomycetes genomes: a test case for predicting lifestyles and emergence of pathogens.</title>
        <authorList>
            <person name="Haridas S."/>
            <person name="Albert R."/>
            <person name="Binder M."/>
            <person name="Bloem J."/>
            <person name="Labutti K."/>
            <person name="Salamov A."/>
            <person name="Andreopoulos B."/>
            <person name="Baker S."/>
            <person name="Barry K."/>
            <person name="Bills G."/>
            <person name="Bluhm B."/>
            <person name="Cannon C."/>
            <person name="Castanera R."/>
            <person name="Culley D."/>
            <person name="Daum C."/>
            <person name="Ezra D."/>
            <person name="Gonzalez J."/>
            <person name="Henrissat B."/>
            <person name="Kuo A."/>
            <person name="Liang C."/>
            <person name="Lipzen A."/>
            <person name="Lutzoni F."/>
            <person name="Magnuson J."/>
            <person name="Mondo S."/>
            <person name="Nolan M."/>
            <person name="Ohm R."/>
            <person name="Pangilinan J."/>
            <person name="Park H.-J."/>
            <person name="Ramirez L."/>
            <person name="Alfaro M."/>
            <person name="Sun H."/>
            <person name="Tritt A."/>
            <person name="Yoshinaga Y."/>
            <person name="Zwiers L.-H."/>
            <person name="Turgeon B."/>
            <person name="Goodwin S."/>
            <person name="Spatafora J."/>
            <person name="Crous P."/>
            <person name="Grigoriev I."/>
        </authorList>
    </citation>
    <scope>NUCLEOTIDE SEQUENCE</scope>
    <source>
        <strain evidence="6">CBS 133067</strain>
    </source>
</reference>
<protein>
    <submittedName>
        <fullName evidence="6">FAD/NAD(P)-binding domain-containing protein</fullName>
    </submittedName>
</protein>
<dbReference type="InterPro" id="IPR003953">
    <property type="entry name" value="FAD-dep_OxRdtase_2_FAD-bd"/>
</dbReference>
<dbReference type="OrthoDB" id="7777654at2759"/>
<evidence type="ECO:0000256" key="3">
    <source>
        <dbReference type="ARBA" id="ARBA00022827"/>
    </source>
</evidence>
<dbReference type="NCBIfam" id="NF006130">
    <property type="entry name" value="PRK08274.1"/>
    <property type="match status" value="1"/>
</dbReference>
<dbReference type="GO" id="GO:0016491">
    <property type="term" value="F:oxidoreductase activity"/>
    <property type="evidence" value="ECO:0007669"/>
    <property type="project" value="UniProtKB-KW"/>
</dbReference>
<dbReference type="PANTHER" id="PTHR43400:SF7">
    <property type="entry name" value="FAD-DEPENDENT OXIDOREDUCTASE 2 FAD BINDING DOMAIN-CONTAINING PROTEIN"/>
    <property type="match status" value="1"/>
</dbReference>
<dbReference type="AlphaFoldDB" id="A0A9P4M3D6"/>
<evidence type="ECO:0000313" key="7">
    <source>
        <dbReference type="Proteomes" id="UP000799772"/>
    </source>
</evidence>
<evidence type="ECO:0000256" key="2">
    <source>
        <dbReference type="ARBA" id="ARBA00022630"/>
    </source>
</evidence>